<dbReference type="Pfam" id="PF10934">
    <property type="entry name" value="Sheath_initiator"/>
    <property type="match status" value="1"/>
</dbReference>
<dbReference type="InterPro" id="IPR020288">
    <property type="entry name" value="Sheath_initiator"/>
</dbReference>
<accession>A0ABT1CP21</accession>
<dbReference type="RefSeq" id="WP_252914755.1">
    <property type="nucleotide sequence ID" value="NZ_JAAAML010000001.1"/>
</dbReference>
<organism evidence="1 2">
    <name type="scientific">Hoeflea alexandrii</name>
    <dbReference type="NCBI Taxonomy" id="288436"/>
    <lineage>
        <taxon>Bacteria</taxon>
        <taxon>Pseudomonadati</taxon>
        <taxon>Pseudomonadota</taxon>
        <taxon>Alphaproteobacteria</taxon>
        <taxon>Hyphomicrobiales</taxon>
        <taxon>Rhizobiaceae</taxon>
        <taxon>Hoeflea</taxon>
    </lineage>
</organism>
<protein>
    <recommendedName>
        <fullName evidence="3">Phage tail protein</fullName>
    </recommendedName>
</protein>
<keyword evidence="2" id="KW-1185">Reference proteome</keyword>
<dbReference type="EMBL" id="JAAAML010000001">
    <property type="protein sequence ID" value="MCO6407371.1"/>
    <property type="molecule type" value="Genomic_DNA"/>
</dbReference>
<evidence type="ECO:0008006" key="3">
    <source>
        <dbReference type="Google" id="ProtNLM"/>
    </source>
</evidence>
<dbReference type="Proteomes" id="UP001320715">
    <property type="component" value="Unassembled WGS sequence"/>
</dbReference>
<comment type="caution">
    <text evidence="1">The sequence shown here is derived from an EMBL/GenBank/DDBJ whole genome shotgun (WGS) entry which is preliminary data.</text>
</comment>
<evidence type="ECO:0000313" key="2">
    <source>
        <dbReference type="Proteomes" id="UP001320715"/>
    </source>
</evidence>
<proteinExistence type="predicted"/>
<gene>
    <name evidence="1" type="ORF">GTW23_04220</name>
</gene>
<evidence type="ECO:0000313" key="1">
    <source>
        <dbReference type="EMBL" id="MCO6407371.1"/>
    </source>
</evidence>
<reference evidence="1 2" key="1">
    <citation type="submission" date="2020-01" db="EMBL/GenBank/DDBJ databases">
        <title>Genomes of bacteria type strains.</title>
        <authorList>
            <person name="Chen J."/>
            <person name="Zhu S."/>
            <person name="Yang J."/>
        </authorList>
    </citation>
    <scope>NUCLEOTIDE SEQUENCE [LARGE SCALE GENOMIC DNA]</scope>
    <source>
        <strain evidence="1 2">DSM 16655</strain>
    </source>
</reference>
<sequence length="122" mass="13352">MTVYTRVGLDIDQTTNDLQLAADGNLSLATEAKAVGQHGRQRLQTYSGEWFLDNTAGVPWLDQILGRAYDPALAESVVKSELLDTDGVTEITSFSVSFDKATRGLLIRDVEVLTMFDEVANV</sequence>
<name>A0ABT1CP21_9HYPH</name>